<dbReference type="RefSeq" id="WP_115415183.1">
    <property type="nucleotide sequence ID" value="NZ_CP031357.1"/>
</dbReference>
<feature type="domain" description="Fido" evidence="1">
    <location>
        <begin position="10"/>
        <end position="126"/>
    </location>
</feature>
<dbReference type="SUPFAM" id="SSF140931">
    <property type="entry name" value="Fic-like"/>
    <property type="match status" value="1"/>
</dbReference>
<dbReference type="PROSITE" id="PS51459">
    <property type="entry name" value="FIDO"/>
    <property type="match status" value="1"/>
</dbReference>
<dbReference type="Proteomes" id="UP000254508">
    <property type="component" value="Chromosome"/>
</dbReference>
<organism evidence="2 3">
    <name type="scientific">Erythrobacter aureus</name>
    <dbReference type="NCBI Taxonomy" id="2182384"/>
    <lineage>
        <taxon>Bacteria</taxon>
        <taxon>Pseudomonadati</taxon>
        <taxon>Pseudomonadota</taxon>
        <taxon>Alphaproteobacteria</taxon>
        <taxon>Sphingomonadales</taxon>
        <taxon>Erythrobacteraceae</taxon>
        <taxon>Erythrobacter/Porphyrobacter group</taxon>
        <taxon>Erythrobacter</taxon>
    </lineage>
</organism>
<dbReference type="Gene3D" id="1.20.120.1870">
    <property type="entry name" value="Fic/DOC protein, Fido domain"/>
    <property type="match status" value="1"/>
</dbReference>
<reference evidence="3" key="1">
    <citation type="submission" date="2018-07" db="EMBL/GenBank/DDBJ databases">
        <title>Genome sequence of Erythrobacter strain YH-07, an antagonistic bacterium isolated from Yellow Sea.</title>
        <authorList>
            <person name="Tang T."/>
            <person name="Liu Q."/>
            <person name="Sun X."/>
        </authorList>
    </citation>
    <scope>NUCLEOTIDE SEQUENCE [LARGE SCALE GENOMIC DNA]</scope>
    <source>
        <strain evidence="3">YH-07</strain>
    </source>
</reference>
<evidence type="ECO:0000313" key="2">
    <source>
        <dbReference type="EMBL" id="AXK40990.1"/>
    </source>
</evidence>
<dbReference type="EMBL" id="CP031357">
    <property type="protein sequence ID" value="AXK40990.1"/>
    <property type="molecule type" value="Genomic_DNA"/>
</dbReference>
<dbReference type="InterPro" id="IPR003812">
    <property type="entry name" value="Fido"/>
</dbReference>
<evidence type="ECO:0000259" key="1">
    <source>
        <dbReference type="PROSITE" id="PS51459"/>
    </source>
</evidence>
<protein>
    <submittedName>
        <fullName evidence="2">Type II toxin-antitoxin system death-on-curing family toxin</fullName>
    </submittedName>
</protein>
<dbReference type="PANTHER" id="PTHR39426:SF1">
    <property type="entry name" value="HOMOLOGY TO DEATH-ON-CURING PROTEIN OF PHAGE P1"/>
    <property type="match status" value="1"/>
</dbReference>
<dbReference type="PANTHER" id="PTHR39426">
    <property type="entry name" value="HOMOLOGY TO DEATH-ON-CURING PROTEIN OF PHAGE P1"/>
    <property type="match status" value="1"/>
</dbReference>
<dbReference type="PIRSF" id="PIRSF018297">
    <property type="entry name" value="Doc"/>
    <property type="match status" value="1"/>
</dbReference>
<dbReference type="InterPro" id="IPR036597">
    <property type="entry name" value="Fido-like_dom_sf"/>
</dbReference>
<dbReference type="KEGG" id="err:DVR09_00375"/>
<dbReference type="GO" id="GO:0016301">
    <property type="term" value="F:kinase activity"/>
    <property type="evidence" value="ECO:0007669"/>
    <property type="project" value="InterPro"/>
</dbReference>
<sequence length="129" mass="14309">MTNRTEPRWVGEPTALALHDRQLAEHGGPSGIRDAGMLGSALARAVNQWSYGEDDLCALAAAYAFGLTRNHPFADGNKRTAWVTARLFLRKNGLSLSFEELDAIRTVERLAADELSEDELADWFRQHLA</sequence>
<gene>
    <name evidence="2" type="ORF">DVR09_00375</name>
</gene>
<dbReference type="InterPro" id="IPR006440">
    <property type="entry name" value="Doc"/>
</dbReference>
<dbReference type="Pfam" id="PF02661">
    <property type="entry name" value="Fic"/>
    <property type="match status" value="1"/>
</dbReference>
<dbReference type="NCBIfam" id="TIGR01550">
    <property type="entry name" value="DOC_P1"/>
    <property type="match status" value="1"/>
</dbReference>
<keyword evidence="3" id="KW-1185">Reference proteome</keyword>
<accession>A0A345YAN8</accession>
<name>A0A345YAN8_9SPHN</name>
<dbReference type="AlphaFoldDB" id="A0A345YAN8"/>
<evidence type="ECO:0000313" key="3">
    <source>
        <dbReference type="Proteomes" id="UP000254508"/>
    </source>
</evidence>
<proteinExistence type="predicted"/>
<dbReference type="InterPro" id="IPR053737">
    <property type="entry name" value="Type_II_TA_Toxin"/>
</dbReference>
<dbReference type="OrthoDB" id="9802752at2"/>